<dbReference type="GO" id="GO:0016887">
    <property type="term" value="F:ATP hydrolysis activity"/>
    <property type="evidence" value="ECO:0007669"/>
    <property type="project" value="InterPro"/>
</dbReference>
<protein>
    <submittedName>
        <fullName evidence="3">Twitching motility protein PilT</fullName>
    </submittedName>
</protein>
<proteinExistence type="inferred from homology"/>
<dbReference type="Gene3D" id="3.40.50.300">
    <property type="entry name" value="P-loop containing nucleotide triphosphate hydrolases"/>
    <property type="match status" value="1"/>
</dbReference>
<dbReference type="InterPro" id="IPR001482">
    <property type="entry name" value="T2SS/T4SS_dom"/>
</dbReference>
<name>A0AAV2VQ09_9VIBR</name>
<dbReference type="RefSeq" id="WP_022611852.1">
    <property type="nucleotide sequence ID" value="NZ_LK391965.1"/>
</dbReference>
<dbReference type="EMBL" id="CAOF01000101">
    <property type="protein sequence ID" value="CCO46811.1"/>
    <property type="molecule type" value="Genomic_DNA"/>
</dbReference>
<dbReference type="InterPro" id="IPR050921">
    <property type="entry name" value="T4SS_GSP_E_ATPase"/>
</dbReference>
<organism evidence="3 4">
    <name type="scientific">Vibrio nigripulchritudo SOn1</name>
    <dbReference type="NCBI Taxonomy" id="1238450"/>
    <lineage>
        <taxon>Bacteria</taxon>
        <taxon>Pseudomonadati</taxon>
        <taxon>Pseudomonadota</taxon>
        <taxon>Gammaproteobacteria</taxon>
        <taxon>Vibrionales</taxon>
        <taxon>Vibrionaceae</taxon>
        <taxon>Vibrio</taxon>
    </lineage>
</organism>
<feature type="domain" description="Bacterial type II secretion system protein E" evidence="2">
    <location>
        <begin position="156"/>
        <end position="321"/>
    </location>
</feature>
<dbReference type="Gene3D" id="3.30.450.90">
    <property type="match status" value="1"/>
</dbReference>
<dbReference type="Proteomes" id="UP000018211">
    <property type="component" value="Unassembled WGS sequence"/>
</dbReference>
<comment type="caution">
    <text evidence="3">The sequence shown here is derived from an EMBL/GenBank/DDBJ whole genome shotgun (WGS) entry which is preliminary data.</text>
</comment>
<comment type="similarity">
    <text evidence="1">Belongs to the GSP E family.</text>
</comment>
<evidence type="ECO:0000259" key="2">
    <source>
        <dbReference type="Pfam" id="PF00437"/>
    </source>
</evidence>
<evidence type="ECO:0000313" key="4">
    <source>
        <dbReference type="Proteomes" id="UP000018211"/>
    </source>
</evidence>
<gene>
    <name evidence="3" type="ORF">VIBNISOn1_190030</name>
</gene>
<dbReference type="SUPFAM" id="SSF52540">
    <property type="entry name" value="P-loop containing nucleoside triphosphate hydrolases"/>
    <property type="match status" value="1"/>
</dbReference>
<dbReference type="PANTHER" id="PTHR30486">
    <property type="entry name" value="TWITCHING MOTILITY PROTEIN PILT"/>
    <property type="match status" value="1"/>
</dbReference>
<dbReference type="AlphaFoldDB" id="A0AAV2VQ09"/>
<sequence length="398" mass="44765">MTSENQRITPDWTTRQVLALTEISKDSFDSILHFAIENNLRDIYIKSGDYLRARQHQNRLVISKEVLTHSEVKSLLSAALSSLERTDRGYSTNPAYTLTNRANRADKRNFRLSVNGFSEGGVKGYNCAIRPLPKAPPTIEEIELRKEIAVRVGGLQQGLVLLIGATGEGKTSTIAAIMRYVLEKIPNKRILEYSRPVENLWHNVSIHPSNQIVPHNVSEDGVSGDMISYEESIKTAMRQAGDWIAIGEMTEAESFEAALEFSNTGHLVSSSVHGNSVSAAYSRVYMKFDVNKRESLMDSLISETELMIAQKLYPRIDRKEGGLVACREMLDHTHDVKTRLKAALENSKSPISALRNEINQCMWDQGTTFYQDAERLCREGKIGQETLKLVERTYGKLK</sequence>
<dbReference type="InterPro" id="IPR027417">
    <property type="entry name" value="P-loop_NTPase"/>
</dbReference>
<evidence type="ECO:0000313" key="3">
    <source>
        <dbReference type="EMBL" id="CCO46811.1"/>
    </source>
</evidence>
<dbReference type="Pfam" id="PF00437">
    <property type="entry name" value="T2SSE"/>
    <property type="match status" value="1"/>
</dbReference>
<accession>A0AAV2VQ09</accession>
<dbReference type="PANTHER" id="PTHR30486:SF6">
    <property type="entry name" value="TYPE IV PILUS RETRACTATION ATPASE PILT"/>
    <property type="match status" value="1"/>
</dbReference>
<reference evidence="3 4" key="1">
    <citation type="journal article" date="2013" name="ISME J.">
        <title>Comparative genomics of pathogenic lineages of Vibrio nigripulchritudo identifies virulence-associated traits.</title>
        <authorList>
            <person name="Goudenege D."/>
            <person name="Labreuche Y."/>
            <person name="Krin E."/>
            <person name="Ansquer D."/>
            <person name="Mangenot S."/>
            <person name="Calteau A."/>
            <person name="Medigue C."/>
            <person name="Mazel D."/>
            <person name="Polz M.F."/>
            <person name="Le Roux F."/>
        </authorList>
    </citation>
    <scope>NUCLEOTIDE SEQUENCE [LARGE SCALE GENOMIC DNA]</scope>
    <source>
        <strain evidence="3 4">SOn1</strain>
    </source>
</reference>
<evidence type="ECO:0000256" key="1">
    <source>
        <dbReference type="ARBA" id="ARBA00006611"/>
    </source>
</evidence>